<dbReference type="Proteomes" id="UP000037035">
    <property type="component" value="Unassembled WGS sequence"/>
</dbReference>
<accession>A0A0L6V4S6</accession>
<gene>
    <name evidence="2" type="ORF">VP01_258g5</name>
</gene>
<keyword evidence="3" id="KW-1185">Reference proteome</keyword>
<evidence type="ECO:0000313" key="3">
    <source>
        <dbReference type="Proteomes" id="UP000037035"/>
    </source>
</evidence>
<protein>
    <submittedName>
        <fullName evidence="2">Uncharacterized protein</fullName>
    </submittedName>
</protein>
<evidence type="ECO:0000256" key="1">
    <source>
        <dbReference type="SAM" id="MobiDB-lite"/>
    </source>
</evidence>
<reference evidence="2 3" key="1">
    <citation type="submission" date="2015-08" db="EMBL/GenBank/DDBJ databases">
        <title>Next Generation Sequencing and Analysis of the Genome of Puccinia sorghi L Schw, the Causal Agent of Maize Common Rust.</title>
        <authorList>
            <person name="Rochi L."/>
            <person name="Burguener G."/>
            <person name="Darino M."/>
            <person name="Turjanski A."/>
            <person name="Kreff E."/>
            <person name="Dieguez M.J."/>
            <person name="Sacco F."/>
        </authorList>
    </citation>
    <scope>NUCLEOTIDE SEQUENCE [LARGE SCALE GENOMIC DNA]</scope>
    <source>
        <strain evidence="2 3">RO10H11247</strain>
    </source>
</reference>
<evidence type="ECO:0000313" key="2">
    <source>
        <dbReference type="EMBL" id="KNZ55763.1"/>
    </source>
</evidence>
<name>A0A0L6V4S6_9BASI</name>
<dbReference type="VEuPathDB" id="FungiDB:VP01_258g5"/>
<sequence length="95" mass="10261">MHQKLHWLADGYKGRIRYFEGVVQLLMTGIKPKTHTWGAVPAISTASFRYSINQGLQPLVSTSVSSLIPGPIALPSPTGDSSSDLPHSLARQGFS</sequence>
<dbReference type="EMBL" id="LAVV01007490">
    <property type="protein sequence ID" value="KNZ55763.1"/>
    <property type="molecule type" value="Genomic_DNA"/>
</dbReference>
<dbReference type="AlphaFoldDB" id="A0A0L6V4S6"/>
<organism evidence="2 3">
    <name type="scientific">Puccinia sorghi</name>
    <dbReference type="NCBI Taxonomy" id="27349"/>
    <lineage>
        <taxon>Eukaryota</taxon>
        <taxon>Fungi</taxon>
        <taxon>Dikarya</taxon>
        <taxon>Basidiomycota</taxon>
        <taxon>Pucciniomycotina</taxon>
        <taxon>Pucciniomycetes</taxon>
        <taxon>Pucciniales</taxon>
        <taxon>Pucciniaceae</taxon>
        <taxon>Puccinia</taxon>
    </lineage>
</organism>
<feature type="region of interest" description="Disordered" evidence="1">
    <location>
        <begin position="75"/>
        <end position="95"/>
    </location>
</feature>
<comment type="caution">
    <text evidence="2">The sequence shown here is derived from an EMBL/GenBank/DDBJ whole genome shotgun (WGS) entry which is preliminary data.</text>
</comment>
<proteinExistence type="predicted"/>